<proteinExistence type="predicted"/>
<gene>
    <name evidence="2" type="ORF">SAMN06265348_106131</name>
</gene>
<feature type="region of interest" description="Disordered" evidence="1">
    <location>
        <begin position="226"/>
        <end position="255"/>
    </location>
</feature>
<dbReference type="AlphaFoldDB" id="A0A521DSI0"/>
<dbReference type="RefSeq" id="WP_142528599.1">
    <property type="nucleotide sequence ID" value="NZ_CBCSJO010000006.1"/>
</dbReference>
<dbReference type="OrthoDB" id="6401163at2"/>
<accession>A0A521DSI0</accession>
<evidence type="ECO:0000256" key="1">
    <source>
        <dbReference type="SAM" id="MobiDB-lite"/>
    </source>
</evidence>
<reference evidence="2 3" key="1">
    <citation type="submission" date="2017-05" db="EMBL/GenBank/DDBJ databases">
        <authorList>
            <person name="Varghese N."/>
            <person name="Submissions S."/>
        </authorList>
    </citation>
    <scope>NUCLEOTIDE SEQUENCE [LARGE SCALE GENOMIC DNA]</scope>
    <source>
        <strain evidence="2 3">DSM 19036</strain>
    </source>
</reference>
<evidence type="ECO:0000313" key="3">
    <source>
        <dbReference type="Proteomes" id="UP000320300"/>
    </source>
</evidence>
<dbReference type="EMBL" id="FXTN01000006">
    <property type="protein sequence ID" value="SMO74578.1"/>
    <property type="molecule type" value="Genomic_DNA"/>
</dbReference>
<dbReference type="Proteomes" id="UP000320300">
    <property type="component" value="Unassembled WGS sequence"/>
</dbReference>
<evidence type="ECO:0000313" key="2">
    <source>
        <dbReference type="EMBL" id="SMO74578.1"/>
    </source>
</evidence>
<protein>
    <submittedName>
        <fullName evidence="2">Uncharacterized protein</fullName>
    </submittedName>
</protein>
<sequence>MTTTIEKYNDLQKEILSNFSIRWDGEKCKTTFRDDVKKFYGLEKEFGWNIILNSYYIIDDTELAKKSFKQFDLQGPSRHQDIGERYLRLYGFLNSVYQQKLAVDNLMEVFKLAKQIDFAKRLNQNELLILRNKIGAHPSNYKVVQEDSEHKFDVYEISRPDLQMDRLRLLRNQNHFENYDLTKAIVIFDKLIEDILCELTGKIIKKLFNNQGKIYSDYQKINEIKKRSNNGRGNDNKISKQQGITGAWQKGGLSS</sequence>
<name>A0A521DSI0_9SPHI</name>
<organism evidence="2 3">
    <name type="scientific">Pedobacter westerhofensis</name>
    <dbReference type="NCBI Taxonomy" id="425512"/>
    <lineage>
        <taxon>Bacteria</taxon>
        <taxon>Pseudomonadati</taxon>
        <taxon>Bacteroidota</taxon>
        <taxon>Sphingobacteriia</taxon>
        <taxon>Sphingobacteriales</taxon>
        <taxon>Sphingobacteriaceae</taxon>
        <taxon>Pedobacter</taxon>
    </lineage>
</organism>
<keyword evidence="3" id="KW-1185">Reference proteome</keyword>